<dbReference type="InterPro" id="IPR029063">
    <property type="entry name" value="SAM-dependent_MTases_sf"/>
</dbReference>
<comment type="caution">
    <text evidence="3">The sequence shown here is derived from an EMBL/GenBank/DDBJ whole genome shotgun (WGS) entry which is preliminary data.</text>
</comment>
<keyword evidence="4" id="KW-1185">Reference proteome</keyword>
<dbReference type="OrthoDB" id="9803017at2"/>
<dbReference type="RefSeq" id="WP_137815594.1">
    <property type="nucleotide sequence ID" value="NZ_BJFL01000026.1"/>
</dbReference>
<organism evidence="3 4">
    <name type="scientific">Gandjariella thermophila</name>
    <dbReference type="NCBI Taxonomy" id="1931992"/>
    <lineage>
        <taxon>Bacteria</taxon>
        <taxon>Bacillati</taxon>
        <taxon>Actinomycetota</taxon>
        <taxon>Actinomycetes</taxon>
        <taxon>Pseudonocardiales</taxon>
        <taxon>Pseudonocardiaceae</taxon>
        <taxon>Gandjariella</taxon>
    </lineage>
</organism>
<keyword evidence="1 3" id="KW-0489">Methyltransferase</keyword>
<proteinExistence type="predicted"/>
<dbReference type="Pfam" id="PF03602">
    <property type="entry name" value="Cons_hypoth95"/>
    <property type="match status" value="1"/>
</dbReference>
<dbReference type="EMBL" id="BJFL01000026">
    <property type="protein sequence ID" value="GDY32578.1"/>
    <property type="molecule type" value="Genomic_DNA"/>
</dbReference>
<dbReference type="NCBIfam" id="TIGR00095">
    <property type="entry name" value="16S rRNA (guanine(966)-N(2))-methyltransferase RsmD"/>
    <property type="match status" value="1"/>
</dbReference>
<dbReference type="PANTHER" id="PTHR43542:SF1">
    <property type="entry name" value="METHYLTRANSFERASE"/>
    <property type="match status" value="1"/>
</dbReference>
<evidence type="ECO:0000313" key="4">
    <source>
        <dbReference type="Proteomes" id="UP000298860"/>
    </source>
</evidence>
<dbReference type="PIRSF" id="PIRSF004553">
    <property type="entry name" value="CHP00095"/>
    <property type="match status" value="1"/>
</dbReference>
<dbReference type="InterPro" id="IPR002052">
    <property type="entry name" value="DNA_methylase_N6_adenine_CS"/>
</dbReference>
<evidence type="ECO:0000256" key="1">
    <source>
        <dbReference type="ARBA" id="ARBA00022603"/>
    </source>
</evidence>
<dbReference type="GO" id="GO:0031167">
    <property type="term" value="P:rRNA methylation"/>
    <property type="evidence" value="ECO:0007669"/>
    <property type="project" value="InterPro"/>
</dbReference>
<dbReference type="PANTHER" id="PTHR43542">
    <property type="entry name" value="METHYLTRANSFERASE"/>
    <property type="match status" value="1"/>
</dbReference>
<dbReference type="SUPFAM" id="SSF53335">
    <property type="entry name" value="S-adenosyl-L-methionine-dependent methyltransferases"/>
    <property type="match status" value="1"/>
</dbReference>
<dbReference type="Proteomes" id="UP000298860">
    <property type="component" value="Unassembled WGS sequence"/>
</dbReference>
<dbReference type="Gene3D" id="3.40.50.150">
    <property type="entry name" value="Vaccinia Virus protein VP39"/>
    <property type="match status" value="1"/>
</dbReference>
<accession>A0A4D4JD41</accession>
<gene>
    <name evidence="3" type="ORF">GTS_42110</name>
</gene>
<evidence type="ECO:0000313" key="3">
    <source>
        <dbReference type="EMBL" id="GDY32578.1"/>
    </source>
</evidence>
<protein>
    <submittedName>
        <fullName evidence="3">Methyltransferase</fullName>
    </submittedName>
</protein>
<evidence type="ECO:0000256" key="2">
    <source>
        <dbReference type="ARBA" id="ARBA00022679"/>
    </source>
</evidence>
<dbReference type="PROSITE" id="PS00092">
    <property type="entry name" value="N6_MTASE"/>
    <property type="match status" value="1"/>
</dbReference>
<dbReference type="GO" id="GO:0003676">
    <property type="term" value="F:nucleic acid binding"/>
    <property type="evidence" value="ECO:0007669"/>
    <property type="project" value="InterPro"/>
</dbReference>
<name>A0A4D4JD41_9PSEU</name>
<dbReference type="AlphaFoldDB" id="A0A4D4JD41"/>
<reference evidence="4" key="1">
    <citation type="submission" date="2019-04" db="EMBL/GenBank/DDBJ databases">
        <title>Draft genome sequence of Pseudonocardiaceae bacterium SL3-2-4.</title>
        <authorList>
            <person name="Ningsih F."/>
            <person name="Yokota A."/>
            <person name="Sakai Y."/>
            <person name="Nanatani K."/>
            <person name="Yabe S."/>
            <person name="Oetari A."/>
            <person name="Sjamsuridzal W."/>
        </authorList>
    </citation>
    <scope>NUCLEOTIDE SEQUENCE [LARGE SCALE GENOMIC DNA]</scope>
    <source>
        <strain evidence="4">SL3-2-4</strain>
    </source>
</reference>
<dbReference type="CDD" id="cd02440">
    <property type="entry name" value="AdoMet_MTases"/>
    <property type="match status" value="1"/>
</dbReference>
<dbReference type="GO" id="GO:0008168">
    <property type="term" value="F:methyltransferase activity"/>
    <property type="evidence" value="ECO:0007669"/>
    <property type="project" value="UniProtKB-KW"/>
</dbReference>
<keyword evidence="2 3" id="KW-0808">Transferase</keyword>
<sequence length="192" mass="20078">MTRIVAGTAGGRRLVVPPRGTRPTSERVREALFSALDATVGLSGTRVLDLFAGSGALGLEALSRGAAHALFVESDRRAAEVLRRNARSLGLPGVEVRHGTAAAVLAAPADAPYDIVLADPPYALAEDALAGVLAELPANGWTAPGSLVVVERAARSAEPRWPEGFAVRRSRRYGDSVVYWAAQEGDAIRTTG</sequence>
<dbReference type="InterPro" id="IPR004398">
    <property type="entry name" value="RNA_MeTrfase_RsmD"/>
</dbReference>